<dbReference type="Gene3D" id="1.10.760.10">
    <property type="entry name" value="Cytochrome c-like domain"/>
    <property type="match status" value="2"/>
</dbReference>
<reference evidence="6 7" key="1">
    <citation type="submission" date="2020-08" db="EMBL/GenBank/DDBJ databases">
        <title>A Genomic Blueprint of the Chicken Gut Microbiome.</title>
        <authorList>
            <person name="Gilroy R."/>
            <person name="Ravi A."/>
            <person name="Getino M."/>
            <person name="Pursley I."/>
            <person name="Horton D.L."/>
            <person name="Alikhan N.-F."/>
            <person name="Baker D."/>
            <person name="Gharbi K."/>
            <person name="Hall N."/>
            <person name="Watson M."/>
            <person name="Adriaenssens E.M."/>
            <person name="Foster-Nyarko E."/>
            <person name="Jarju S."/>
            <person name="Secka A."/>
            <person name="Antonio M."/>
            <person name="Oren A."/>
            <person name="Chaudhuri R."/>
            <person name="La Ragione R.M."/>
            <person name="Hildebrand F."/>
            <person name="Pallen M.J."/>
        </authorList>
    </citation>
    <scope>NUCLEOTIDE SEQUENCE [LARGE SCALE GENOMIC DNA]</scope>
    <source>
        <strain evidence="6 7">Sa2YVA2</strain>
    </source>
</reference>
<keyword evidence="7" id="KW-1185">Reference proteome</keyword>
<keyword evidence="1 4" id="KW-0349">Heme</keyword>
<name>A0ABR8UC88_9BACL</name>
<comment type="caution">
    <text evidence="6">The sequence shown here is derived from an EMBL/GenBank/DDBJ whole genome shotgun (WGS) entry which is preliminary data.</text>
</comment>
<feature type="domain" description="Cytochrome c" evidence="5">
    <location>
        <begin position="89"/>
        <end position="174"/>
    </location>
</feature>
<dbReference type="PANTHER" id="PTHR35008:SF4">
    <property type="entry name" value="BLL4482 PROTEIN"/>
    <property type="match status" value="1"/>
</dbReference>
<keyword evidence="2 4" id="KW-0479">Metal-binding</keyword>
<gene>
    <name evidence="6" type="ORF">H9649_13715</name>
</gene>
<organism evidence="6 7">
    <name type="scientific">Sporosarcina quadrami</name>
    <dbReference type="NCBI Taxonomy" id="2762234"/>
    <lineage>
        <taxon>Bacteria</taxon>
        <taxon>Bacillati</taxon>
        <taxon>Bacillota</taxon>
        <taxon>Bacilli</taxon>
        <taxon>Bacillales</taxon>
        <taxon>Caryophanaceae</taxon>
        <taxon>Sporosarcina</taxon>
    </lineage>
</organism>
<evidence type="ECO:0000256" key="4">
    <source>
        <dbReference type="PROSITE-ProRule" id="PRU00433"/>
    </source>
</evidence>
<sequence>MRKTSTLVLGFLLVVAFAMIGAMAYQLKANKEATNNNDAPIVEPPTQVAGIVHNPPSLDDVPDGPLGEAILRGYELTNDTSNVLRSEAPTAEDGEARVNELSCTSCHAGAGMDEEVSSLVGMASVYPMYIGRSGQIVTIEERINGCMVRSMNGQKFADDDEDLDAMVAYLTYISEGIPVGAELPWRGKSNMENVPVPSIADGEQLYQQSCIACHAGDGSGTGSNTGPALWGDGSFNDGAGIARLSKMAGYIQHNMPIGAAGTLTDQESSDLAAFILSHDRPEWKNHDKDWPHGGRPTDIMTKDKRDAIKDGTIDWNEVLGKN</sequence>
<evidence type="ECO:0000259" key="5">
    <source>
        <dbReference type="PROSITE" id="PS51007"/>
    </source>
</evidence>
<evidence type="ECO:0000313" key="7">
    <source>
        <dbReference type="Proteomes" id="UP000626786"/>
    </source>
</evidence>
<evidence type="ECO:0000256" key="2">
    <source>
        <dbReference type="ARBA" id="ARBA00022723"/>
    </source>
</evidence>
<dbReference type="InterPro" id="IPR009056">
    <property type="entry name" value="Cyt_c-like_dom"/>
</dbReference>
<evidence type="ECO:0000256" key="1">
    <source>
        <dbReference type="ARBA" id="ARBA00022617"/>
    </source>
</evidence>
<evidence type="ECO:0000313" key="6">
    <source>
        <dbReference type="EMBL" id="MBD7985647.1"/>
    </source>
</evidence>
<dbReference type="Proteomes" id="UP000626786">
    <property type="component" value="Unassembled WGS sequence"/>
</dbReference>
<keyword evidence="3 4" id="KW-0408">Iron</keyword>
<dbReference type="PROSITE" id="PS51007">
    <property type="entry name" value="CYTC"/>
    <property type="match status" value="2"/>
</dbReference>
<dbReference type="SUPFAM" id="SSF46626">
    <property type="entry name" value="Cytochrome c"/>
    <property type="match status" value="2"/>
</dbReference>
<evidence type="ECO:0000256" key="3">
    <source>
        <dbReference type="ARBA" id="ARBA00023004"/>
    </source>
</evidence>
<dbReference type="InterPro" id="IPR051459">
    <property type="entry name" value="Cytochrome_c-type_DH"/>
</dbReference>
<proteinExistence type="predicted"/>
<protein>
    <submittedName>
        <fullName evidence="6">C-type cytochrome</fullName>
    </submittedName>
</protein>
<dbReference type="RefSeq" id="WP_191695475.1">
    <property type="nucleotide sequence ID" value="NZ_JACSQN010000013.1"/>
</dbReference>
<feature type="domain" description="Cytochrome c" evidence="5">
    <location>
        <begin position="197"/>
        <end position="279"/>
    </location>
</feature>
<dbReference type="Pfam" id="PF13442">
    <property type="entry name" value="Cytochrome_CBB3"/>
    <property type="match status" value="1"/>
</dbReference>
<dbReference type="PANTHER" id="PTHR35008">
    <property type="entry name" value="BLL4482 PROTEIN-RELATED"/>
    <property type="match status" value="1"/>
</dbReference>
<dbReference type="Pfam" id="PF21342">
    <property type="entry name" value="SoxA-TsdA_cyt-c"/>
    <property type="match status" value="1"/>
</dbReference>
<accession>A0ABR8UC88</accession>
<dbReference type="InterPro" id="IPR036909">
    <property type="entry name" value="Cyt_c-like_dom_sf"/>
</dbReference>
<dbReference type="EMBL" id="JACSQN010000013">
    <property type="protein sequence ID" value="MBD7985647.1"/>
    <property type="molecule type" value="Genomic_DNA"/>
</dbReference>